<comment type="caution">
    <text evidence="3">The sequence shown here is derived from an EMBL/GenBank/DDBJ whole genome shotgun (WGS) entry which is preliminary data.</text>
</comment>
<keyword evidence="2 3" id="KW-0808">Transferase</keyword>
<evidence type="ECO:0000256" key="2">
    <source>
        <dbReference type="ARBA" id="ARBA00022679"/>
    </source>
</evidence>
<proteinExistence type="inferred from homology"/>
<evidence type="ECO:0000313" key="4">
    <source>
        <dbReference type="Proteomes" id="UP000820669"/>
    </source>
</evidence>
<dbReference type="PANTHER" id="PTHR48228">
    <property type="entry name" value="SUCCINYL-COA--D-CITRAMALATE COA-TRANSFERASE"/>
    <property type="match status" value="1"/>
</dbReference>
<evidence type="ECO:0000313" key="3">
    <source>
        <dbReference type="EMBL" id="NMI00114.1"/>
    </source>
</evidence>
<evidence type="ECO:0000256" key="1">
    <source>
        <dbReference type="ARBA" id="ARBA00008383"/>
    </source>
</evidence>
<dbReference type="InterPro" id="IPR050509">
    <property type="entry name" value="CoA-transferase_III"/>
</dbReference>
<dbReference type="Proteomes" id="UP000820669">
    <property type="component" value="Unassembled WGS sequence"/>
</dbReference>
<dbReference type="RefSeq" id="WP_169383594.1">
    <property type="nucleotide sequence ID" value="NZ_JAAXLA010000049.1"/>
</dbReference>
<dbReference type="GO" id="GO:0016740">
    <property type="term" value="F:transferase activity"/>
    <property type="evidence" value="ECO:0007669"/>
    <property type="project" value="UniProtKB-KW"/>
</dbReference>
<dbReference type="InterPro" id="IPR003673">
    <property type="entry name" value="CoA-Trfase_fam_III"/>
</dbReference>
<dbReference type="PANTHER" id="PTHR48228:SF6">
    <property type="entry name" value="L-CARNITINE COA-TRANSFERASE"/>
    <property type="match status" value="1"/>
</dbReference>
<sequence>MASALDGIRILEMGHAVAGPFAASLLADFGAEVIKVEQPGVGDSLRRMGPRIDGNSIWWSVGGRNKHSVTIDFKAPAGRELVLRLVGSCDAVVENYRPGVLERARLGWEELSAVNPRLVMLRVSGFGQTGPYSARGGFGKIAEAFSGATELTGNRGQAPLHPGYSLADATSGLMGAYGLMLALFERERSGEGQVIDLALYEPLLRMIEWQLPFAETQGHEPSRNGNQFPFNEAFITDICATGDGGSVVVSAATSTSIASLQALLVTAGQLPATETSSTATVFALRRWCAERDQATATKELQANNVVAGGVNTASQIIADEHVQARGSVVRVPTTRGDRSMPAALPMLSRTPGAVRWPGPELGEHTDDVLARCLDLTVAQLAQLRDDGVTQQLTARSHQHPPTTRRTT</sequence>
<dbReference type="Pfam" id="PF02515">
    <property type="entry name" value="CoA_transf_3"/>
    <property type="match status" value="1"/>
</dbReference>
<organism evidence="3 4">
    <name type="scientific">Pseudonocardia acidicola</name>
    <dbReference type="NCBI Taxonomy" id="2724939"/>
    <lineage>
        <taxon>Bacteria</taxon>
        <taxon>Bacillati</taxon>
        <taxon>Actinomycetota</taxon>
        <taxon>Actinomycetes</taxon>
        <taxon>Pseudonocardiales</taxon>
        <taxon>Pseudonocardiaceae</taxon>
        <taxon>Pseudonocardia</taxon>
    </lineage>
</organism>
<reference evidence="3 4" key="1">
    <citation type="submission" date="2020-04" db="EMBL/GenBank/DDBJ databases">
        <authorList>
            <person name="Klaysubun C."/>
            <person name="Duangmal K."/>
            <person name="Lipun K."/>
        </authorList>
    </citation>
    <scope>NUCLEOTIDE SEQUENCE [LARGE SCALE GENOMIC DNA]</scope>
    <source>
        <strain evidence="3 4">K10HN5</strain>
    </source>
</reference>
<dbReference type="SUPFAM" id="SSF89796">
    <property type="entry name" value="CoA-transferase family III (CaiB/BaiF)"/>
    <property type="match status" value="1"/>
</dbReference>
<dbReference type="InterPro" id="IPR023606">
    <property type="entry name" value="CoA-Trfase_III_dom_1_sf"/>
</dbReference>
<dbReference type="Gene3D" id="3.30.1540.10">
    <property type="entry name" value="formyl-coa transferase, domain 3"/>
    <property type="match status" value="1"/>
</dbReference>
<protein>
    <submittedName>
        <fullName evidence="3">CoA transferase</fullName>
    </submittedName>
</protein>
<dbReference type="Gene3D" id="3.40.50.10540">
    <property type="entry name" value="Crotonobetainyl-coa:carnitine coa-transferase, domain 1"/>
    <property type="match status" value="1"/>
</dbReference>
<comment type="similarity">
    <text evidence="1">Belongs to the CoA-transferase III family.</text>
</comment>
<gene>
    <name evidence="3" type="ORF">HF526_22775</name>
</gene>
<dbReference type="EMBL" id="JAAXLA010000049">
    <property type="protein sequence ID" value="NMI00114.1"/>
    <property type="molecule type" value="Genomic_DNA"/>
</dbReference>
<accession>A0ABX1SI04</accession>
<dbReference type="InterPro" id="IPR044855">
    <property type="entry name" value="CoA-Trfase_III_dom3_sf"/>
</dbReference>
<keyword evidence="4" id="KW-1185">Reference proteome</keyword>
<name>A0ABX1SI04_9PSEU</name>